<dbReference type="Proteomes" id="UP000186553">
    <property type="component" value="Unassembled WGS sequence"/>
</dbReference>
<dbReference type="AlphaFoldDB" id="A0A1C3CZU0"/>
<dbReference type="Gene3D" id="3.30.565.40">
    <property type="entry name" value="Fervidobacterium nodosum Rt17-B1 like"/>
    <property type="match status" value="1"/>
</dbReference>
<feature type="domain" description="DUF3298" evidence="2">
    <location>
        <begin position="212"/>
        <end position="289"/>
    </location>
</feature>
<dbReference type="Gene3D" id="3.90.640.20">
    <property type="entry name" value="Heat-shock cognate protein, ATPase"/>
    <property type="match status" value="1"/>
</dbReference>
<keyword evidence="1" id="KW-0732">Signal</keyword>
<dbReference type="RefSeq" id="WP_068885458.1">
    <property type="nucleotide sequence ID" value="NZ_CBCRUU010000003.1"/>
</dbReference>
<dbReference type="EMBL" id="MBDL01000001">
    <property type="protein sequence ID" value="ODA14316.1"/>
    <property type="molecule type" value="Genomic_DNA"/>
</dbReference>
<dbReference type="PROSITE" id="PS51257">
    <property type="entry name" value="PROKAR_LIPOPROTEIN"/>
    <property type="match status" value="1"/>
</dbReference>
<comment type="caution">
    <text evidence="3">The sequence shown here is derived from an EMBL/GenBank/DDBJ whole genome shotgun (WGS) entry which is preliminary data.</text>
</comment>
<dbReference type="InterPro" id="IPR021729">
    <property type="entry name" value="DUF3298"/>
</dbReference>
<dbReference type="STRING" id="1891224.BBP83_00410"/>
<feature type="signal peptide" evidence="1">
    <location>
        <begin position="1"/>
        <end position="27"/>
    </location>
</feature>
<keyword evidence="4" id="KW-1185">Reference proteome</keyword>
<protein>
    <recommendedName>
        <fullName evidence="2">DUF3298 domain-containing protein</fullName>
    </recommendedName>
</protein>
<dbReference type="OrthoDB" id="8610451at2"/>
<dbReference type="InterPro" id="IPR037126">
    <property type="entry name" value="PdaC/RsiV-like_sf"/>
</dbReference>
<name>A0A1C3CZU0_9GAMM</name>
<evidence type="ECO:0000256" key="1">
    <source>
        <dbReference type="SAM" id="SignalP"/>
    </source>
</evidence>
<feature type="chain" id="PRO_5008671815" description="DUF3298 domain-containing protein" evidence="1">
    <location>
        <begin position="28"/>
        <end position="315"/>
    </location>
</feature>
<accession>A0A1C3CZU0</accession>
<dbReference type="Pfam" id="PF11738">
    <property type="entry name" value="DUF3298"/>
    <property type="match status" value="1"/>
</dbReference>
<sequence length="315" mass="35303">MLKQKNIWIMTLLASAVLLSACQPQKAEPQPETEKPKTTVPDQQMKLIGDTETLTLNLPECDGKSCPEIKIERLNTNQSFIDAYIDQEILKLLSQILSIEPAKDQTKLASREATASSEATTPLAQVATPKLILEQQTEPFMQAFLKLDKELKALSSAQQISLMIKPKILNAEKPLATVVLNSSSYLGGAHGASSQQYYNFDLQSKKRIQLDDILLPQQKMALQSKAYEAFKVWVMDAKLANSIEEYEQIWKFKLSDNYYLAKNGLVLQYAEYEIGPYVVGLPRLTIPYDQLKGILKTQYFPVSDPVPASEAKVKS</sequence>
<gene>
    <name evidence="3" type="ORF">BBP83_00410</name>
</gene>
<reference evidence="3 4" key="1">
    <citation type="submission" date="2016-07" db="EMBL/GenBank/DDBJ databases">
        <title>Acinetobacter sp. ANC 4603.</title>
        <authorList>
            <person name="Radolfova-Krizova L."/>
            <person name="Nemec A."/>
        </authorList>
    </citation>
    <scope>NUCLEOTIDE SEQUENCE [LARGE SCALE GENOMIC DNA]</scope>
    <source>
        <strain evidence="3 4">ANC 4603</strain>
    </source>
</reference>
<evidence type="ECO:0000313" key="3">
    <source>
        <dbReference type="EMBL" id="ODA14316.1"/>
    </source>
</evidence>
<evidence type="ECO:0000313" key="4">
    <source>
        <dbReference type="Proteomes" id="UP000186553"/>
    </source>
</evidence>
<evidence type="ECO:0000259" key="2">
    <source>
        <dbReference type="Pfam" id="PF11738"/>
    </source>
</evidence>
<organism evidence="3 4">
    <name type="scientific">Acinetobacter celticus</name>
    <dbReference type="NCBI Taxonomy" id="1891224"/>
    <lineage>
        <taxon>Bacteria</taxon>
        <taxon>Pseudomonadati</taxon>
        <taxon>Pseudomonadota</taxon>
        <taxon>Gammaproteobacteria</taxon>
        <taxon>Moraxellales</taxon>
        <taxon>Moraxellaceae</taxon>
        <taxon>Acinetobacter</taxon>
    </lineage>
</organism>
<proteinExistence type="predicted"/>